<evidence type="ECO:0000256" key="3">
    <source>
        <dbReference type="ARBA" id="ARBA00022692"/>
    </source>
</evidence>
<evidence type="ECO:0000259" key="7">
    <source>
        <dbReference type="Pfam" id="PF00482"/>
    </source>
</evidence>
<dbReference type="Proteomes" id="UP001200110">
    <property type="component" value="Unassembled WGS sequence"/>
</dbReference>
<keyword evidence="4 6" id="KW-1133">Transmembrane helix</keyword>
<feature type="transmembrane region" description="Helical" evidence="6">
    <location>
        <begin position="202"/>
        <end position="220"/>
    </location>
</feature>
<dbReference type="RefSeq" id="WP_236997922.1">
    <property type="nucleotide sequence ID" value="NZ_JAKKOR010000007.1"/>
</dbReference>
<gene>
    <name evidence="8" type="ORF">L5G33_09420</name>
</gene>
<evidence type="ECO:0000256" key="1">
    <source>
        <dbReference type="ARBA" id="ARBA00004651"/>
    </source>
</evidence>
<organism evidence="8 9">
    <name type="scientific">Gordonia liuliyuniae</name>
    <dbReference type="NCBI Taxonomy" id="2911517"/>
    <lineage>
        <taxon>Bacteria</taxon>
        <taxon>Bacillati</taxon>
        <taxon>Actinomycetota</taxon>
        <taxon>Actinomycetes</taxon>
        <taxon>Mycobacteriales</taxon>
        <taxon>Gordoniaceae</taxon>
        <taxon>Gordonia</taxon>
    </lineage>
</organism>
<feature type="transmembrane region" description="Helical" evidence="6">
    <location>
        <begin position="39"/>
        <end position="72"/>
    </location>
</feature>
<proteinExistence type="predicted"/>
<keyword evidence="2" id="KW-1003">Cell membrane</keyword>
<accession>A0ABS9ISZ3</accession>
<feature type="domain" description="Type II secretion system protein GspF" evidence="7">
    <location>
        <begin position="95"/>
        <end position="215"/>
    </location>
</feature>
<keyword evidence="5 6" id="KW-0472">Membrane</keyword>
<evidence type="ECO:0000256" key="6">
    <source>
        <dbReference type="SAM" id="Phobius"/>
    </source>
</evidence>
<comment type="caution">
    <text evidence="8">The sequence shown here is derived from an EMBL/GenBank/DDBJ whole genome shotgun (WGS) entry which is preliminary data.</text>
</comment>
<keyword evidence="9" id="KW-1185">Reference proteome</keyword>
<comment type="subcellular location">
    <subcellularLocation>
        <location evidence="1">Cell membrane</location>
        <topology evidence="1">Multi-pass membrane protein</topology>
    </subcellularLocation>
</comment>
<protein>
    <submittedName>
        <fullName evidence="8">Type II secretion system F family protein</fullName>
    </submittedName>
</protein>
<evidence type="ECO:0000313" key="9">
    <source>
        <dbReference type="Proteomes" id="UP001200110"/>
    </source>
</evidence>
<evidence type="ECO:0000256" key="4">
    <source>
        <dbReference type="ARBA" id="ARBA00022989"/>
    </source>
</evidence>
<feature type="transmembrane region" description="Helical" evidence="6">
    <location>
        <begin position="227"/>
        <end position="252"/>
    </location>
</feature>
<dbReference type="EMBL" id="JAKKOR010000007">
    <property type="protein sequence ID" value="MCF8588683.1"/>
    <property type="molecule type" value="Genomic_DNA"/>
</dbReference>
<sequence length="262" mass="26873">MTAALLAAGGIGLLLWPRPAVWSRLPSAERHRQNRRVDPVWLFAAAPVLAAAVIGVGPGIAIGIVAVTAIALRRRSVRRAELDRRRDELRRALSFMIAEMSVGAPVVLACRSAADELAGDGPSPVSTELARMAARAELGGDPADAAAGGAGDVGIDRLATAWAASSSRGLPMADLLQMLRSDLSARADHASRTRAGLAGPRATAMVLALLPILGIGLGHLMGAAPLAVLLSPGIGAILLVVGAALVSAGVWWTNAITEKALR</sequence>
<dbReference type="PANTHER" id="PTHR35007:SF4">
    <property type="entry name" value="CONSERVED TRANSMEMBRANE PROTEIN-RELATED"/>
    <property type="match status" value="1"/>
</dbReference>
<name>A0ABS9ISZ3_9ACTN</name>
<evidence type="ECO:0000256" key="2">
    <source>
        <dbReference type="ARBA" id="ARBA00022475"/>
    </source>
</evidence>
<reference evidence="8 9" key="1">
    <citation type="submission" date="2022-01" db="EMBL/GenBank/DDBJ databases">
        <authorList>
            <person name="Huang Y."/>
        </authorList>
    </citation>
    <scope>NUCLEOTIDE SEQUENCE [LARGE SCALE GENOMIC DNA]</scope>
    <source>
        <strain evidence="8 9">HY366</strain>
    </source>
</reference>
<keyword evidence="3 6" id="KW-0812">Transmembrane</keyword>
<evidence type="ECO:0000256" key="5">
    <source>
        <dbReference type="ARBA" id="ARBA00023136"/>
    </source>
</evidence>
<evidence type="ECO:0000313" key="8">
    <source>
        <dbReference type="EMBL" id="MCF8588683.1"/>
    </source>
</evidence>
<dbReference type="InterPro" id="IPR018076">
    <property type="entry name" value="T2SS_GspF_dom"/>
</dbReference>
<dbReference type="Pfam" id="PF00482">
    <property type="entry name" value="T2SSF"/>
    <property type="match status" value="1"/>
</dbReference>
<dbReference type="PANTHER" id="PTHR35007">
    <property type="entry name" value="INTEGRAL MEMBRANE PROTEIN-RELATED"/>
    <property type="match status" value="1"/>
</dbReference>